<dbReference type="PANTHER" id="PTHR43606:SF2">
    <property type="entry name" value="ALKALINE PHOSPHATASE FAMILY PROTEIN (AFU_ORTHOLOGUE AFUA_5G03860)"/>
    <property type="match status" value="1"/>
</dbReference>
<dbReference type="Pfam" id="PF09423">
    <property type="entry name" value="PhoD"/>
    <property type="match status" value="1"/>
</dbReference>
<name>A0A918QCB0_9BACT</name>
<dbReference type="AlphaFoldDB" id="A0A918QCB0"/>
<gene>
    <name evidence="2" type="ORF">GCM10007049_35650</name>
</gene>
<dbReference type="RefSeq" id="WP_018473887.1">
    <property type="nucleotide sequence ID" value="NZ_BMWX01000008.1"/>
</dbReference>
<organism evidence="2 3">
    <name type="scientific">Echinicola pacifica</name>
    <dbReference type="NCBI Taxonomy" id="346377"/>
    <lineage>
        <taxon>Bacteria</taxon>
        <taxon>Pseudomonadati</taxon>
        <taxon>Bacteroidota</taxon>
        <taxon>Cytophagia</taxon>
        <taxon>Cytophagales</taxon>
        <taxon>Cyclobacteriaceae</taxon>
        <taxon>Echinicola</taxon>
    </lineage>
</organism>
<evidence type="ECO:0000259" key="1">
    <source>
        <dbReference type="Pfam" id="PF09423"/>
    </source>
</evidence>
<keyword evidence="3" id="KW-1185">Reference proteome</keyword>
<accession>A0A918QCB0</accession>
<feature type="domain" description="PhoD-like phosphatase metallophosphatase" evidence="1">
    <location>
        <begin position="346"/>
        <end position="647"/>
    </location>
</feature>
<dbReference type="InterPro" id="IPR006311">
    <property type="entry name" value="TAT_signal"/>
</dbReference>
<dbReference type="Gene3D" id="3.60.21.70">
    <property type="entry name" value="PhoD-like phosphatase"/>
    <property type="match status" value="1"/>
</dbReference>
<proteinExistence type="predicted"/>
<dbReference type="Proteomes" id="UP000619457">
    <property type="component" value="Unassembled WGS sequence"/>
</dbReference>
<protein>
    <recommendedName>
        <fullName evidence="1">PhoD-like phosphatase metallophosphatase domain-containing protein</fullName>
    </recommendedName>
</protein>
<evidence type="ECO:0000313" key="3">
    <source>
        <dbReference type="Proteomes" id="UP000619457"/>
    </source>
</evidence>
<dbReference type="EMBL" id="BMWX01000008">
    <property type="protein sequence ID" value="GGZ39168.1"/>
    <property type="molecule type" value="Genomic_DNA"/>
</dbReference>
<dbReference type="InterPro" id="IPR038607">
    <property type="entry name" value="PhoD-like_sf"/>
</dbReference>
<dbReference type="SUPFAM" id="SSF56300">
    <property type="entry name" value="Metallo-dependent phosphatases"/>
    <property type="match status" value="1"/>
</dbReference>
<dbReference type="PROSITE" id="PS51318">
    <property type="entry name" value="TAT"/>
    <property type="match status" value="1"/>
</dbReference>
<comment type="caution">
    <text evidence="2">The sequence shown here is derived from an EMBL/GenBank/DDBJ whole genome shotgun (WGS) entry which is preliminary data.</text>
</comment>
<reference evidence="2" key="1">
    <citation type="journal article" date="2014" name="Int. J. Syst. Evol. Microbiol.">
        <title>Complete genome sequence of Corynebacterium casei LMG S-19264T (=DSM 44701T), isolated from a smear-ripened cheese.</title>
        <authorList>
            <consortium name="US DOE Joint Genome Institute (JGI-PGF)"/>
            <person name="Walter F."/>
            <person name="Albersmeier A."/>
            <person name="Kalinowski J."/>
            <person name="Ruckert C."/>
        </authorList>
    </citation>
    <scope>NUCLEOTIDE SEQUENCE</scope>
    <source>
        <strain evidence="2">KCTC 12368</strain>
    </source>
</reference>
<dbReference type="PANTHER" id="PTHR43606">
    <property type="entry name" value="PHOSPHATASE, PUTATIVE (AFU_ORTHOLOGUE AFUA_6G08710)-RELATED"/>
    <property type="match status" value="1"/>
</dbReference>
<evidence type="ECO:0000313" key="2">
    <source>
        <dbReference type="EMBL" id="GGZ39168.1"/>
    </source>
</evidence>
<dbReference type="InterPro" id="IPR018946">
    <property type="entry name" value="PhoD-like_MPP"/>
</dbReference>
<dbReference type="InterPro" id="IPR029052">
    <property type="entry name" value="Metallo-depent_PP-like"/>
</dbReference>
<sequence length="834" mass="93230">MKLKRRTFLQGMGALVPAIMPLPDLQAGQKLIHTISKEGAFSVDFKKFPDRVWPGKSLWSIPMEDWKVESGALRFFGKEKESRVNLLEYQLEPGKGDFTVQASLNYKQGSNADFSAGISVGLVDSTDPESAKSACYFGKGIFGGISSSGHLVLGKETISLPALDEGTYELTLIGQDDGSHTGLELHLSQNQKPIKSLSLDHPESLKGLIALTCLGSNTDGECAWKTLSANGTKLLYSPESCFGPILWSMYTLSKGELRISAQLPPVAEKDLKQISLYFKEKGKWSLSQKTSIDPKSYVATFTYADWEPEEDTAYKFQYKHDGDLHEYEGTIRKDPKDKPLVIGGLTCQHAAGFPYRPLVENLSRYNPDLLYFSGDQIYENNGQYAIKRSPERESILSYLGKWYMFGWAFGEVMRDRPTVCTPDDHDVFQGNLWGEGGEGISMEQWEEVMDAHGGLVQSVEMINVVNQTQTAHLPPPVKPASMKGGISSWFTEMNYGGISFAIISDRLFKSGPEMLNIGTGRIDHIKKLYSPNALSKKGLSMVGEQQLSFLKDWVEDWDGASMKVLLSQTLFANVCTHHGPAKDFLFGDLDSGGWPKEQRDEVLRIVRRASAFHINGDQHIPFLVQYSIDEDRDGPWTFCTPAISTGYPRWCEPDHVNMPFSDRPLHNLPNTGVYRDVFGNRNYIYATGNPLPQLPKEPNRYKMAEAKASGFGIITMDQSMRTIKMEAIRFLANLDAPSAENTFPGWPLTIQQLDCDGRKPLGYLPKVSCKEPNQLVKIYKKSDGELIQAIRIRGKEYVPPVYQVDQYRIEVGETSPVIFDGVEITLDAKETLEA</sequence>
<dbReference type="InterPro" id="IPR052900">
    <property type="entry name" value="Phospholipid_Metab_Enz"/>
</dbReference>
<reference evidence="2" key="2">
    <citation type="submission" date="2020-09" db="EMBL/GenBank/DDBJ databases">
        <authorList>
            <person name="Sun Q."/>
            <person name="Kim S."/>
        </authorList>
    </citation>
    <scope>NUCLEOTIDE SEQUENCE</scope>
    <source>
        <strain evidence="2">KCTC 12368</strain>
    </source>
</reference>